<sequence length="360" mass="40166">MGVKTSLKNFNPVQSIKDRLTRLLEVYNPKVWRERGMGWTLGLFVVTYLVVVVVLGMLWSRSPETFDVRANALATVGGDESRLVTGAYTAATAIRIGQTLLEKPGGFLSNDIFPPGVYLDNIPNWEFGALTELRDITNALRNELTRAQSQSGEDPDLLLAQPQFNYNTESWMLPSSESEYRRGIQALESYLNRLTRREAQFFARSDNLILYLQVVERRLGSLAHRLSQAVSEDAVETDQGDEAAARSANPAGGQSLITSRTPWSQIDDVFFEARGYTWALLHVLQGLSLDFEPMLKSKNALVSVNQIIFKLQETQKPIWSPLILNGTGFGPMANHSLVMASYIARANAAVIDLRRLLEQG</sequence>
<evidence type="ECO:0000256" key="1">
    <source>
        <dbReference type="SAM" id="MobiDB-lite"/>
    </source>
</evidence>
<evidence type="ECO:0000313" key="3">
    <source>
        <dbReference type="EMBL" id="NVZ08615.1"/>
    </source>
</evidence>
<dbReference type="Pfam" id="PF10095">
    <property type="entry name" value="DUF2333"/>
    <property type="match status" value="1"/>
</dbReference>
<dbReference type="PIRSF" id="PIRSF029693">
    <property type="entry name" value="UCP029693"/>
    <property type="match status" value="1"/>
</dbReference>
<reference evidence="3 4" key="1">
    <citation type="submission" date="2020-06" db="EMBL/GenBank/DDBJ databases">
        <title>Whole-genome sequence of Allochromatium humboldtianum DSM 21881, type strain.</title>
        <authorList>
            <person name="Kyndt J.A."/>
            <person name="Meyer T.E."/>
        </authorList>
    </citation>
    <scope>NUCLEOTIDE SEQUENCE [LARGE SCALE GENOMIC DNA]</scope>
    <source>
        <strain evidence="3 4">DSM 21881</strain>
    </source>
</reference>
<keyword evidence="2" id="KW-0812">Transmembrane</keyword>
<dbReference type="AlphaFoldDB" id="A0A850R748"/>
<name>A0A850R748_9GAMM</name>
<evidence type="ECO:0000313" key="4">
    <source>
        <dbReference type="Proteomes" id="UP000592294"/>
    </source>
</evidence>
<keyword evidence="2" id="KW-1133">Transmembrane helix</keyword>
<organism evidence="3 4">
    <name type="scientific">Allochromatium humboldtianum</name>
    <dbReference type="NCBI Taxonomy" id="504901"/>
    <lineage>
        <taxon>Bacteria</taxon>
        <taxon>Pseudomonadati</taxon>
        <taxon>Pseudomonadota</taxon>
        <taxon>Gammaproteobacteria</taxon>
        <taxon>Chromatiales</taxon>
        <taxon>Chromatiaceae</taxon>
        <taxon>Allochromatium</taxon>
    </lineage>
</organism>
<dbReference type="EMBL" id="JABZEO010000003">
    <property type="protein sequence ID" value="NVZ08615.1"/>
    <property type="molecule type" value="Genomic_DNA"/>
</dbReference>
<accession>A0A850R748</accession>
<feature type="region of interest" description="Disordered" evidence="1">
    <location>
        <begin position="233"/>
        <end position="256"/>
    </location>
</feature>
<comment type="caution">
    <text evidence="3">The sequence shown here is derived from an EMBL/GenBank/DDBJ whole genome shotgun (WGS) entry which is preliminary data.</text>
</comment>
<evidence type="ECO:0000256" key="2">
    <source>
        <dbReference type="SAM" id="Phobius"/>
    </source>
</evidence>
<proteinExistence type="predicted"/>
<keyword evidence="4" id="KW-1185">Reference proteome</keyword>
<feature type="transmembrane region" description="Helical" evidence="2">
    <location>
        <begin position="37"/>
        <end position="59"/>
    </location>
</feature>
<dbReference type="RefSeq" id="WP_176975403.1">
    <property type="nucleotide sequence ID" value="NZ_JABZEO010000003.1"/>
</dbReference>
<gene>
    <name evidence="3" type="ORF">HW932_05000</name>
</gene>
<dbReference type="Proteomes" id="UP000592294">
    <property type="component" value="Unassembled WGS sequence"/>
</dbReference>
<keyword evidence="2" id="KW-0472">Membrane</keyword>
<dbReference type="InterPro" id="IPR016936">
    <property type="entry name" value="UCP029693"/>
</dbReference>
<protein>
    <submittedName>
        <fullName evidence="3">DUF2333 family protein</fullName>
    </submittedName>
</protein>